<feature type="chain" id="PRO_5016778914" description="Type VI secretion system-associated protein" evidence="1">
    <location>
        <begin position="20"/>
        <end position="318"/>
    </location>
</feature>
<evidence type="ECO:0008006" key="4">
    <source>
        <dbReference type="Google" id="ProtNLM"/>
    </source>
</evidence>
<name>A0A370Q742_9GAMM</name>
<dbReference type="EMBL" id="QRAP01000014">
    <property type="protein sequence ID" value="RDK84129.1"/>
    <property type="molecule type" value="Genomic_DNA"/>
</dbReference>
<keyword evidence="3" id="KW-1185">Reference proteome</keyword>
<evidence type="ECO:0000256" key="1">
    <source>
        <dbReference type="SAM" id="SignalP"/>
    </source>
</evidence>
<reference evidence="2 3" key="1">
    <citation type="submission" date="2018-07" db="EMBL/GenBank/DDBJ databases">
        <title>Genomic Encyclopedia of Type Strains, Phase IV (KMG-IV): sequencing the most valuable type-strain genomes for metagenomic binning, comparative biology and taxonomic classification.</title>
        <authorList>
            <person name="Goeker M."/>
        </authorList>
    </citation>
    <scope>NUCLEOTIDE SEQUENCE [LARGE SCALE GENOMIC DNA]</scope>
    <source>
        <strain evidence="2 3">DSM 103736</strain>
    </source>
</reference>
<accession>A0A370Q742</accession>
<sequence length="318" mass="34663">MKYWMTGLVAMMAASGAHALDYRMAYSPSQQLEVYVDNVQSDAPVHWCDRSITLRIVSRQSTDPSVLNDFLPRLGGLVERQCPKATRLPWTMVDAPGNVLAQGEATKAKRWAPNAKTLTPAVPPAVPVTSPHADSAPLQTFELTPGCRFRTHWDNAGGGNALFVPTDNALRCTDGWLNGNSSSTLHLNGQSQTSSLTFFQGYPLLNLSIGEQPLMVISANRERLVLGGSRQATGSYLLLPFDSRLHAWAFNGTVIVEMPRQDAADAEKTELRVEQALSAWQPLLSQQSVLTFKLVESLATDRVDPASGSYKSVTSSAY</sequence>
<evidence type="ECO:0000313" key="2">
    <source>
        <dbReference type="EMBL" id="RDK84129.1"/>
    </source>
</evidence>
<gene>
    <name evidence="2" type="ORF">C8D90_11448</name>
</gene>
<comment type="caution">
    <text evidence="2">The sequence shown here is derived from an EMBL/GenBank/DDBJ whole genome shotgun (WGS) entry which is preliminary data.</text>
</comment>
<proteinExistence type="predicted"/>
<feature type="signal peptide" evidence="1">
    <location>
        <begin position="1"/>
        <end position="19"/>
    </location>
</feature>
<protein>
    <recommendedName>
        <fullName evidence="4">Type VI secretion system-associated protein</fullName>
    </recommendedName>
</protein>
<dbReference type="OrthoDB" id="6515265at2"/>
<dbReference type="Proteomes" id="UP000254848">
    <property type="component" value="Unassembled WGS sequence"/>
</dbReference>
<evidence type="ECO:0000313" key="3">
    <source>
        <dbReference type="Proteomes" id="UP000254848"/>
    </source>
</evidence>
<keyword evidence="1" id="KW-0732">Signal</keyword>
<dbReference type="AlphaFoldDB" id="A0A370Q742"/>
<organism evidence="2 3">
    <name type="scientific">Enterobacillus tribolii</name>
    <dbReference type="NCBI Taxonomy" id="1487935"/>
    <lineage>
        <taxon>Bacteria</taxon>
        <taxon>Pseudomonadati</taxon>
        <taxon>Pseudomonadota</taxon>
        <taxon>Gammaproteobacteria</taxon>
        <taxon>Enterobacterales</taxon>
        <taxon>Hafniaceae</taxon>
        <taxon>Enterobacillus</taxon>
    </lineage>
</organism>